<protein>
    <submittedName>
        <fullName evidence="1">Uncharacterized protein</fullName>
    </submittedName>
</protein>
<dbReference type="AlphaFoldDB" id="A0A6M3L6N0"/>
<evidence type="ECO:0000313" key="1">
    <source>
        <dbReference type="EMBL" id="QJA88905.1"/>
    </source>
</evidence>
<sequence>MAMKNPFEDHCSKRLIKVGFAHYIDFDMIKEITPTRLKPGQTGFNKDGITFYVKVTFNNDKTQTYYGSAALGLNLANAYSNLQK</sequence>
<reference evidence="1" key="1">
    <citation type="submission" date="2020-03" db="EMBL/GenBank/DDBJ databases">
        <title>The deep terrestrial virosphere.</title>
        <authorList>
            <person name="Holmfeldt K."/>
            <person name="Nilsson E."/>
            <person name="Simone D."/>
            <person name="Lopez-Fernandez M."/>
            <person name="Wu X."/>
            <person name="de Brujin I."/>
            <person name="Lundin D."/>
            <person name="Andersson A."/>
            <person name="Bertilsson S."/>
            <person name="Dopson M."/>
        </authorList>
    </citation>
    <scope>NUCLEOTIDE SEQUENCE</scope>
    <source>
        <strain evidence="1">MM415B02657</strain>
    </source>
</reference>
<dbReference type="EMBL" id="MT142810">
    <property type="protein sequence ID" value="QJA88905.1"/>
    <property type="molecule type" value="Genomic_DNA"/>
</dbReference>
<name>A0A6M3L6N0_9ZZZZ</name>
<gene>
    <name evidence="1" type="ORF">MM415B02657_0019</name>
</gene>
<organism evidence="1">
    <name type="scientific">viral metagenome</name>
    <dbReference type="NCBI Taxonomy" id="1070528"/>
    <lineage>
        <taxon>unclassified sequences</taxon>
        <taxon>metagenomes</taxon>
        <taxon>organismal metagenomes</taxon>
    </lineage>
</organism>
<proteinExistence type="predicted"/>
<accession>A0A6M3L6N0</accession>